<dbReference type="EMBL" id="LS483470">
    <property type="protein sequence ID" value="SQI43673.1"/>
    <property type="molecule type" value="Genomic_DNA"/>
</dbReference>
<dbReference type="SMART" id="SM00347">
    <property type="entry name" value="HTH_MARR"/>
    <property type="match status" value="1"/>
</dbReference>
<dbReference type="PROSITE" id="PS50995">
    <property type="entry name" value="HTH_MARR_2"/>
    <property type="match status" value="1"/>
</dbReference>
<evidence type="ECO:0000313" key="2">
    <source>
        <dbReference type="EMBL" id="SQI43673.1"/>
    </source>
</evidence>
<accession>A0A2X4UXS0</accession>
<proteinExistence type="predicted"/>
<dbReference type="PANTHER" id="PTHR33164:SF105">
    <property type="entry name" value="TRANSCRIPTIONAL REPRESSOR PROTEIN-RELATED"/>
    <property type="match status" value="1"/>
</dbReference>
<dbReference type="GO" id="GO:0006950">
    <property type="term" value="P:response to stress"/>
    <property type="evidence" value="ECO:0007669"/>
    <property type="project" value="TreeGrafter"/>
</dbReference>
<reference evidence="2 3" key="1">
    <citation type="submission" date="2018-06" db="EMBL/GenBank/DDBJ databases">
        <authorList>
            <consortium name="Pathogen Informatics"/>
            <person name="Doyle S."/>
        </authorList>
    </citation>
    <scope>NUCLEOTIDE SEQUENCE [LARGE SCALE GENOMIC DNA]</scope>
    <source>
        <strain evidence="2 3">NCTC12151</strain>
    </source>
</reference>
<dbReference type="SUPFAM" id="SSF46785">
    <property type="entry name" value="Winged helix' DNA-binding domain"/>
    <property type="match status" value="1"/>
</dbReference>
<dbReference type="Gene3D" id="1.10.10.10">
    <property type="entry name" value="Winged helix-like DNA-binding domain superfamily/Winged helix DNA-binding domain"/>
    <property type="match status" value="1"/>
</dbReference>
<protein>
    <submittedName>
        <fullName evidence="2">Homoprotocatechuate degradation operon regulator, HpaR</fullName>
    </submittedName>
</protein>
<sequence>MQTPLPTEPCLCTRTRRTAQKLTDYYDKVLQASGISVNQYALLVNIARLGECGTGELAQKRGLEKSTLVRTLKPLLAAGLIADASAPGSRKRKMRLTPEGERTLQNAIPLWQQAQDELKNRLGDDHERLIHLFNIASNL</sequence>
<dbReference type="InterPro" id="IPR036390">
    <property type="entry name" value="WH_DNA-bd_sf"/>
</dbReference>
<organism evidence="2 3">
    <name type="scientific">Leminorella richardii</name>
    <dbReference type="NCBI Taxonomy" id="158841"/>
    <lineage>
        <taxon>Bacteria</taxon>
        <taxon>Pseudomonadati</taxon>
        <taxon>Pseudomonadota</taxon>
        <taxon>Gammaproteobacteria</taxon>
        <taxon>Enterobacterales</taxon>
        <taxon>Budviciaceae</taxon>
        <taxon>Leminorella</taxon>
    </lineage>
</organism>
<dbReference type="GO" id="GO:0003700">
    <property type="term" value="F:DNA-binding transcription factor activity"/>
    <property type="evidence" value="ECO:0007669"/>
    <property type="project" value="InterPro"/>
</dbReference>
<dbReference type="InterPro" id="IPR000835">
    <property type="entry name" value="HTH_MarR-typ"/>
</dbReference>
<dbReference type="PANTHER" id="PTHR33164">
    <property type="entry name" value="TRANSCRIPTIONAL REGULATOR, MARR FAMILY"/>
    <property type="match status" value="1"/>
</dbReference>
<name>A0A2X4UXS0_9GAMM</name>
<evidence type="ECO:0000313" key="3">
    <source>
        <dbReference type="Proteomes" id="UP000249005"/>
    </source>
</evidence>
<feature type="domain" description="HTH marR-type" evidence="1">
    <location>
        <begin position="8"/>
        <end position="139"/>
    </location>
</feature>
<dbReference type="OrthoDB" id="120080at2"/>
<dbReference type="Proteomes" id="UP000249005">
    <property type="component" value="Chromosome 1"/>
</dbReference>
<dbReference type="InterPro" id="IPR036388">
    <property type="entry name" value="WH-like_DNA-bd_sf"/>
</dbReference>
<dbReference type="Pfam" id="PF12802">
    <property type="entry name" value="MarR_2"/>
    <property type="match status" value="1"/>
</dbReference>
<keyword evidence="3" id="KW-1185">Reference proteome</keyword>
<dbReference type="InterPro" id="IPR039422">
    <property type="entry name" value="MarR/SlyA-like"/>
</dbReference>
<dbReference type="RefSeq" id="WP_111741490.1">
    <property type="nucleotide sequence ID" value="NZ_LR698987.1"/>
</dbReference>
<dbReference type="AlphaFoldDB" id="A0A2X4UXS0"/>
<dbReference type="KEGG" id="lri:NCTC12151_03165"/>
<evidence type="ECO:0000259" key="1">
    <source>
        <dbReference type="PROSITE" id="PS50995"/>
    </source>
</evidence>
<gene>
    <name evidence="2" type="ORF">NCTC12151_03165</name>
</gene>